<proteinExistence type="predicted"/>
<dbReference type="OrthoDB" id="47007at2759"/>
<dbReference type="OMA" id="TTCECGQ"/>
<gene>
    <name evidence="2" type="ORF">TRIVIDRAFT_128562</name>
</gene>
<sequence length="292" mass="33268">PRRILDVGSADNNHVRLKIFDATADEIPKYACLSHCWGSSRPLSTTTANLDSHEREILWSSLPPLFQDTIAYVRRLGISLLWIDSLCIIQDDKDDWRKEAAKMASVYQNAYLVISASKSSGSEDSLFGEIDEQLKPSIIPPSALPTFNRGWIYQERILSSRILHFGPQELSWECLQESACQCTGQHTSSATIEPDMIHTMTWHMIVEDYTCLHLTFESDIFPAISGIATRFQSSLGSEYVAGMWRKSLIHDLAWHTENTSDGTPERIEWHQRPKAWRAPTWSWAAVRGQVRF</sequence>
<dbReference type="STRING" id="413071.G9MEP4"/>
<dbReference type="HOGENOM" id="CLU_002639_8_3_1"/>
<dbReference type="AlphaFoldDB" id="G9MEP4"/>
<dbReference type="VEuPathDB" id="FungiDB:TRIVIDRAFT_128562"/>
<evidence type="ECO:0000259" key="1">
    <source>
        <dbReference type="Pfam" id="PF06985"/>
    </source>
</evidence>
<dbReference type="PANTHER" id="PTHR33112">
    <property type="entry name" value="DOMAIN PROTEIN, PUTATIVE-RELATED"/>
    <property type="match status" value="1"/>
</dbReference>
<feature type="domain" description="Heterokaryon incompatibility" evidence="1">
    <location>
        <begin position="30"/>
        <end position="126"/>
    </location>
</feature>
<dbReference type="RefSeq" id="XP_013961080.1">
    <property type="nucleotide sequence ID" value="XM_014105605.1"/>
</dbReference>
<evidence type="ECO:0000313" key="2">
    <source>
        <dbReference type="EMBL" id="EHK26862.1"/>
    </source>
</evidence>
<dbReference type="eggNOG" id="ENOG502SNFY">
    <property type="taxonomic scope" value="Eukaryota"/>
</dbReference>
<dbReference type="GeneID" id="25787435"/>
<comment type="caution">
    <text evidence="2">The sequence shown here is derived from an EMBL/GenBank/DDBJ whole genome shotgun (WGS) entry which is preliminary data.</text>
</comment>
<evidence type="ECO:0000313" key="3">
    <source>
        <dbReference type="Proteomes" id="UP000007115"/>
    </source>
</evidence>
<feature type="non-terminal residue" evidence="2">
    <location>
        <position position="292"/>
    </location>
</feature>
<organism evidence="2 3">
    <name type="scientific">Hypocrea virens (strain Gv29-8 / FGSC 10586)</name>
    <name type="common">Gliocladium virens</name>
    <name type="synonym">Trichoderma virens</name>
    <dbReference type="NCBI Taxonomy" id="413071"/>
    <lineage>
        <taxon>Eukaryota</taxon>
        <taxon>Fungi</taxon>
        <taxon>Dikarya</taxon>
        <taxon>Ascomycota</taxon>
        <taxon>Pezizomycotina</taxon>
        <taxon>Sordariomycetes</taxon>
        <taxon>Hypocreomycetidae</taxon>
        <taxon>Hypocreales</taxon>
        <taxon>Hypocreaceae</taxon>
        <taxon>Trichoderma</taxon>
    </lineage>
</organism>
<name>G9MEP4_HYPVG</name>
<keyword evidence="3" id="KW-1185">Reference proteome</keyword>
<reference evidence="2 3" key="1">
    <citation type="journal article" date="2011" name="Genome Biol.">
        <title>Comparative genome sequence analysis underscores mycoparasitism as the ancestral life style of Trichoderma.</title>
        <authorList>
            <person name="Kubicek C.P."/>
            <person name="Herrera-Estrella A."/>
            <person name="Seidl-Seiboth V."/>
            <person name="Martinez D.A."/>
            <person name="Druzhinina I.S."/>
            <person name="Thon M."/>
            <person name="Zeilinger S."/>
            <person name="Casas-Flores S."/>
            <person name="Horwitz B.A."/>
            <person name="Mukherjee P.K."/>
            <person name="Mukherjee M."/>
            <person name="Kredics L."/>
            <person name="Alcaraz L.D."/>
            <person name="Aerts A."/>
            <person name="Antal Z."/>
            <person name="Atanasova L."/>
            <person name="Cervantes-Badillo M.G."/>
            <person name="Challacombe J."/>
            <person name="Chertkov O."/>
            <person name="McCluskey K."/>
            <person name="Coulpier F."/>
            <person name="Deshpande N."/>
            <person name="von Doehren H."/>
            <person name="Ebbole D.J."/>
            <person name="Esquivel-Naranjo E.U."/>
            <person name="Fekete E."/>
            <person name="Flipphi M."/>
            <person name="Glaser F."/>
            <person name="Gomez-Rodriguez E.Y."/>
            <person name="Gruber S."/>
            <person name="Han C."/>
            <person name="Henrissat B."/>
            <person name="Hermosa R."/>
            <person name="Hernandez-Onate M."/>
            <person name="Karaffa L."/>
            <person name="Kosti I."/>
            <person name="Le Crom S."/>
            <person name="Lindquist E."/>
            <person name="Lucas S."/>
            <person name="Luebeck M."/>
            <person name="Luebeck P.S."/>
            <person name="Margeot A."/>
            <person name="Metz B."/>
            <person name="Misra M."/>
            <person name="Nevalainen H."/>
            <person name="Omann M."/>
            <person name="Packer N."/>
            <person name="Perrone G."/>
            <person name="Uresti-Rivera E.E."/>
            <person name="Salamov A."/>
            <person name="Schmoll M."/>
            <person name="Seiboth B."/>
            <person name="Shapiro H."/>
            <person name="Sukno S."/>
            <person name="Tamayo-Ramos J.A."/>
            <person name="Tisch D."/>
            <person name="Wiest A."/>
            <person name="Wilkinson H.H."/>
            <person name="Zhang M."/>
            <person name="Coutinho P.M."/>
            <person name="Kenerley C.M."/>
            <person name="Monte E."/>
            <person name="Baker S.E."/>
            <person name="Grigoriev I.V."/>
        </authorList>
    </citation>
    <scope>NUCLEOTIDE SEQUENCE [LARGE SCALE GENOMIC DNA]</scope>
    <source>
        <strain evidence="3">Gv29-8 / FGSC 10586</strain>
    </source>
</reference>
<dbReference type="Proteomes" id="UP000007115">
    <property type="component" value="Unassembled WGS sequence"/>
</dbReference>
<dbReference type="InterPro" id="IPR010730">
    <property type="entry name" value="HET"/>
</dbReference>
<protein>
    <recommendedName>
        <fullName evidence="1">Heterokaryon incompatibility domain-containing protein</fullName>
    </recommendedName>
</protein>
<accession>G9MEP4</accession>
<feature type="non-terminal residue" evidence="2">
    <location>
        <position position="1"/>
    </location>
</feature>
<dbReference type="EMBL" id="ABDF02000001">
    <property type="protein sequence ID" value="EHK26862.1"/>
    <property type="molecule type" value="Genomic_DNA"/>
</dbReference>
<dbReference type="InParanoid" id="G9MEP4"/>
<dbReference type="Pfam" id="PF06985">
    <property type="entry name" value="HET"/>
    <property type="match status" value="1"/>
</dbReference>
<dbReference type="PANTHER" id="PTHR33112:SF9">
    <property type="entry name" value="HETEROKARYON INCOMPATIBILITY DOMAIN-CONTAINING PROTEIN"/>
    <property type="match status" value="1"/>
</dbReference>